<protein>
    <recommendedName>
        <fullName evidence="3">Esterase</fullName>
    </recommendedName>
</protein>
<proteinExistence type="predicted"/>
<dbReference type="Proteomes" id="UP001595773">
    <property type="component" value="Unassembled WGS sequence"/>
</dbReference>
<keyword evidence="2" id="KW-1185">Reference proteome</keyword>
<evidence type="ECO:0000313" key="2">
    <source>
        <dbReference type="Proteomes" id="UP001595773"/>
    </source>
</evidence>
<evidence type="ECO:0008006" key="3">
    <source>
        <dbReference type="Google" id="ProtNLM"/>
    </source>
</evidence>
<evidence type="ECO:0000313" key="1">
    <source>
        <dbReference type="EMBL" id="MFC4264867.1"/>
    </source>
</evidence>
<organism evidence="1 2">
    <name type="scientific">Arthrobacter cryoconiti</name>
    <dbReference type="NCBI Taxonomy" id="748907"/>
    <lineage>
        <taxon>Bacteria</taxon>
        <taxon>Bacillati</taxon>
        <taxon>Actinomycetota</taxon>
        <taxon>Actinomycetes</taxon>
        <taxon>Micrococcales</taxon>
        <taxon>Micrococcaceae</taxon>
        <taxon>Arthrobacter</taxon>
    </lineage>
</organism>
<accession>A0ABV8QXJ8</accession>
<name>A0ABV8QXJ8_9MICC</name>
<sequence length="72" mass="7665">MPHGLPEHTVDLGEITMNYATLGDPSLPALLLIPAQAESWWEYEAAMRKELPASFLTGIEAMAPAGSEGAPT</sequence>
<gene>
    <name evidence="1" type="ORF">ACFOW9_04550</name>
</gene>
<dbReference type="RefSeq" id="WP_230066485.1">
    <property type="nucleotide sequence ID" value="NZ_BAABLL010000019.1"/>
</dbReference>
<reference evidence="2" key="1">
    <citation type="journal article" date="2019" name="Int. J. Syst. Evol. Microbiol.">
        <title>The Global Catalogue of Microorganisms (GCM) 10K type strain sequencing project: providing services to taxonomists for standard genome sequencing and annotation.</title>
        <authorList>
            <consortium name="The Broad Institute Genomics Platform"/>
            <consortium name="The Broad Institute Genome Sequencing Center for Infectious Disease"/>
            <person name="Wu L."/>
            <person name="Ma J."/>
        </authorList>
    </citation>
    <scope>NUCLEOTIDE SEQUENCE [LARGE SCALE GENOMIC DNA]</scope>
    <source>
        <strain evidence="2">CGMCC 1.10698</strain>
    </source>
</reference>
<dbReference type="EMBL" id="JBHSCQ010000005">
    <property type="protein sequence ID" value="MFC4264867.1"/>
    <property type="molecule type" value="Genomic_DNA"/>
</dbReference>
<comment type="caution">
    <text evidence="1">The sequence shown here is derived from an EMBL/GenBank/DDBJ whole genome shotgun (WGS) entry which is preliminary data.</text>
</comment>